<sequence>MRKKQAYKICLEVIFEDEQSLNQVEVNAKTDVLGGRIARIDFNGNSFDILERYEEFITPMQLAFLNSKEAYKTRMQQAINKTLSDLYEEEDWENEEEE</sequence>
<dbReference type="EMBL" id="CP011219">
    <property type="protein sequence ID" value="AKO31985.1"/>
    <property type="molecule type" value="Genomic_DNA"/>
</dbReference>
<dbReference type="RefSeq" id="WP_010944496.1">
    <property type="nucleotide sequence ID" value="NZ_CP011218.1"/>
</dbReference>
<name>A0AAC8UC34_HAEDC</name>
<protein>
    <submittedName>
        <fullName evidence="1">Uncharacterized protein</fullName>
    </submittedName>
</protein>
<dbReference type="Proteomes" id="UP000060132">
    <property type="component" value="Chromosome"/>
</dbReference>
<reference evidence="1 2" key="1">
    <citation type="journal article" date="2015" name="PLoS Negl. Trop. Dis.">
        <title>Haemophilus ducreyi Cutaneous Ulcer Strains Are Nearly Identical to Class I Genital Ulcer Strains.</title>
        <authorList>
            <person name="Gangaiah D."/>
            <person name="Webb K.M."/>
            <person name="Humphreys T.L."/>
            <person name="Fortney K.R."/>
            <person name="Toh E."/>
            <person name="Tai A."/>
            <person name="Katz S.S."/>
            <person name="Pillay A."/>
            <person name="Chen C.Y."/>
            <person name="Roberts S.A."/>
            <person name="Munson R.S.Jr."/>
            <person name="Spinola S.M."/>
        </authorList>
    </citation>
    <scope>NUCLEOTIDE SEQUENCE [LARGE SCALE GENOMIC DNA]</scope>
    <source>
        <strain evidence="2">CLU2</strain>
    </source>
</reference>
<evidence type="ECO:0000313" key="1">
    <source>
        <dbReference type="EMBL" id="AKO31985.1"/>
    </source>
</evidence>
<gene>
    <name evidence="1" type="ORF">RZ57_01940</name>
</gene>
<proteinExistence type="predicted"/>
<evidence type="ECO:0000313" key="2">
    <source>
        <dbReference type="Proteomes" id="UP000060132"/>
    </source>
</evidence>
<organism evidence="1 2">
    <name type="scientific">Haemophilus ducreyi</name>
    <dbReference type="NCBI Taxonomy" id="730"/>
    <lineage>
        <taxon>Bacteria</taxon>
        <taxon>Pseudomonadati</taxon>
        <taxon>Pseudomonadota</taxon>
        <taxon>Gammaproteobacteria</taxon>
        <taxon>Pasteurellales</taxon>
        <taxon>Pasteurellaceae</taxon>
        <taxon>Haemophilus</taxon>
    </lineage>
</organism>
<accession>A0AAC8UC34</accession>
<dbReference type="AlphaFoldDB" id="A0AAC8UC34"/>